<dbReference type="OrthoDB" id="9137198at2"/>
<dbReference type="eggNOG" id="ENOG502ZFCC">
    <property type="taxonomic scope" value="Bacteria"/>
</dbReference>
<keyword evidence="3" id="KW-1185">Reference proteome</keyword>
<keyword evidence="1" id="KW-0732">Signal</keyword>
<sequence>MKRKLKAVAMLIACISGYTPLTMATKMHAPVDVRALSGGRLQKAGTTALELEFKAPRGAQALDVMYTVDEGEGLALESSDKVKLVTQGSGRVKDTVRLRALRPGRLYLNVFMTMNDQGRVVSIPVQIGPETQQVQRSAMGVRAADSKGRAIEILPAQETSR</sequence>
<proteinExistence type="predicted"/>
<organism evidence="2 3">
    <name type="scientific">Candidatus Glomeribacter gigasporarum BEG34</name>
    <dbReference type="NCBI Taxonomy" id="1070319"/>
    <lineage>
        <taxon>Bacteria</taxon>
        <taxon>Pseudomonadati</taxon>
        <taxon>Pseudomonadota</taxon>
        <taxon>Betaproteobacteria</taxon>
        <taxon>Burkholderiales</taxon>
        <taxon>Burkholderiaceae</taxon>
        <taxon>Candidatus Glomeribacter</taxon>
    </lineage>
</organism>
<dbReference type="Proteomes" id="UP000054051">
    <property type="component" value="Unassembled WGS sequence"/>
</dbReference>
<dbReference type="STRING" id="1070319.CAGGBEG34_240047"/>
<evidence type="ECO:0000256" key="1">
    <source>
        <dbReference type="SAM" id="SignalP"/>
    </source>
</evidence>
<dbReference type="EMBL" id="CAFB01000041">
    <property type="protein sequence ID" value="CCD29475.1"/>
    <property type="molecule type" value="Genomic_DNA"/>
</dbReference>
<evidence type="ECO:0000313" key="3">
    <source>
        <dbReference type="Proteomes" id="UP000054051"/>
    </source>
</evidence>
<feature type="signal peptide" evidence="1">
    <location>
        <begin position="1"/>
        <end position="24"/>
    </location>
</feature>
<protein>
    <submittedName>
        <fullName evidence="2">Uncharacterized protein</fullName>
    </submittedName>
</protein>
<accession>G2J9M8</accession>
<evidence type="ECO:0000313" key="2">
    <source>
        <dbReference type="EMBL" id="CCD29475.1"/>
    </source>
</evidence>
<name>G2J9M8_9BURK</name>
<dbReference type="AlphaFoldDB" id="G2J9M8"/>
<comment type="caution">
    <text evidence="2">The sequence shown here is derived from an EMBL/GenBank/DDBJ whole genome shotgun (WGS) entry which is preliminary data.</text>
</comment>
<gene>
    <name evidence="2" type="ORF">CAGGBEG34_240047</name>
</gene>
<feature type="chain" id="PRO_5003431630" evidence="1">
    <location>
        <begin position="25"/>
        <end position="161"/>
    </location>
</feature>
<dbReference type="RefSeq" id="WP_006682664.1">
    <property type="nucleotide sequence ID" value="NZ_CAFB01000041.1"/>
</dbReference>
<reference evidence="2 3" key="1">
    <citation type="submission" date="2011-08" db="EMBL/GenBank/DDBJ databases">
        <title>The genome of the obligate endobacterium of an arbuscular mycorrhizal fungus reveals an interphylum network of nutritional interactions.</title>
        <authorList>
            <person name="Ghignone S."/>
            <person name="Salvioli A."/>
            <person name="Anca I."/>
            <person name="Lumini E."/>
            <person name="Ortu G."/>
            <person name="Petiti L."/>
            <person name="Cruveiller S."/>
            <person name="Bianciotto V."/>
            <person name="Piffanelli P."/>
            <person name="Lanfranco L."/>
            <person name="Bonfante P."/>
        </authorList>
    </citation>
    <scope>NUCLEOTIDE SEQUENCE [LARGE SCALE GENOMIC DNA]</scope>
    <source>
        <strain evidence="2 3">BEG34</strain>
    </source>
</reference>